<dbReference type="NCBIfam" id="TIGR00277">
    <property type="entry name" value="HDIG"/>
    <property type="match status" value="1"/>
</dbReference>
<sequence>METVSIEYSLAGKILAEDVHNNFGLLLLPSGTLLDDANITLLLTHKVERVSILRTKEYSAERYSSVFSQHAIEKNYGEAGKQYVHALQQTKELFQQFSQGPVPSLIELIKYFYPLMDNVLEKVGFLHLLHEIEGADDYTYRHSVNVGLLAALIAKLLKFPQEEVILIGQTGLLHDVGKMLVPSEILLKAGKLTDDEFEIMKQHTTWGVHLLRASGITDETILSGTLLHHERLDGSGYPEGRKEPDIPYYVQILSVADVFDALSADRVYRKRLSPFEAAKTVSQLTFQGQLNPEIVTPFIHYILQFYIGAEAILSNGEQAEVVMIHKDEPLRPLVRIGEEYVDLRIERSLIIEQLTRS</sequence>
<feature type="domain" description="HD-GYP" evidence="1">
    <location>
        <begin position="117"/>
        <end position="314"/>
    </location>
</feature>
<evidence type="ECO:0000259" key="1">
    <source>
        <dbReference type="PROSITE" id="PS51832"/>
    </source>
</evidence>
<dbReference type="RefSeq" id="WP_204519184.1">
    <property type="nucleotide sequence ID" value="NZ_BAABIN010000019.1"/>
</dbReference>
<dbReference type="AlphaFoldDB" id="A0A938XVY5"/>
<protein>
    <submittedName>
        <fullName evidence="2">Nucleotidyltransferase with HDIG domain</fullName>
    </submittedName>
</protein>
<dbReference type="PANTHER" id="PTHR43155:SF2">
    <property type="entry name" value="CYCLIC DI-GMP PHOSPHODIESTERASE PA4108"/>
    <property type="match status" value="1"/>
</dbReference>
<comment type="caution">
    <text evidence="2">The sequence shown here is derived from an EMBL/GenBank/DDBJ whole genome shotgun (WGS) entry which is preliminary data.</text>
</comment>
<dbReference type="InterPro" id="IPR003607">
    <property type="entry name" value="HD/PDEase_dom"/>
</dbReference>
<proteinExistence type="predicted"/>
<name>A0A938XVY5_9BACL</name>
<evidence type="ECO:0000313" key="3">
    <source>
        <dbReference type="Proteomes" id="UP000717624"/>
    </source>
</evidence>
<dbReference type="InterPro" id="IPR037522">
    <property type="entry name" value="HD_GYP_dom"/>
</dbReference>
<reference evidence="2" key="1">
    <citation type="submission" date="2021-01" db="EMBL/GenBank/DDBJ databases">
        <title>Genomic Encyclopedia of Type Strains, Phase IV (KMG-IV): sequencing the most valuable type-strain genomes for metagenomic binning, comparative biology and taxonomic classification.</title>
        <authorList>
            <person name="Goeker M."/>
        </authorList>
    </citation>
    <scope>NUCLEOTIDE SEQUENCE</scope>
    <source>
        <strain evidence="2">DSM 25523</strain>
    </source>
</reference>
<keyword evidence="3" id="KW-1185">Reference proteome</keyword>
<dbReference type="SMART" id="SM00471">
    <property type="entry name" value="HDc"/>
    <property type="match status" value="1"/>
</dbReference>
<dbReference type="InterPro" id="IPR006675">
    <property type="entry name" value="HDIG_dom"/>
</dbReference>
<organism evidence="2 3">
    <name type="scientific">Brevibacillus fulvus</name>
    <dbReference type="NCBI Taxonomy" id="1125967"/>
    <lineage>
        <taxon>Bacteria</taxon>
        <taxon>Bacillati</taxon>
        <taxon>Bacillota</taxon>
        <taxon>Bacilli</taxon>
        <taxon>Bacillales</taxon>
        <taxon>Paenibacillaceae</taxon>
        <taxon>Brevibacillus</taxon>
    </lineage>
</organism>
<dbReference type="SUPFAM" id="SSF109604">
    <property type="entry name" value="HD-domain/PDEase-like"/>
    <property type="match status" value="1"/>
</dbReference>
<dbReference type="Gene3D" id="1.10.3210.10">
    <property type="entry name" value="Hypothetical protein af1432"/>
    <property type="match status" value="1"/>
</dbReference>
<accession>A0A938XVY5</accession>
<dbReference type="EMBL" id="JAFBEB010000012">
    <property type="protein sequence ID" value="MBM7591473.1"/>
    <property type="molecule type" value="Genomic_DNA"/>
</dbReference>
<dbReference type="CDD" id="cd00077">
    <property type="entry name" value="HDc"/>
    <property type="match status" value="1"/>
</dbReference>
<evidence type="ECO:0000313" key="2">
    <source>
        <dbReference type="EMBL" id="MBM7591473.1"/>
    </source>
</evidence>
<dbReference type="Proteomes" id="UP000717624">
    <property type="component" value="Unassembled WGS sequence"/>
</dbReference>
<dbReference type="Pfam" id="PF13487">
    <property type="entry name" value="HD_5"/>
    <property type="match status" value="1"/>
</dbReference>
<dbReference type="PROSITE" id="PS51832">
    <property type="entry name" value="HD_GYP"/>
    <property type="match status" value="1"/>
</dbReference>
<gene>
    <name evidence="2" type="ORF">JOD01_003124</name>
</gene>
<dbReference type="PANTHER" id="PTHR43155">
    <property type="entry name" value="CYCLIC DI-GMP PHOSPHODIESTERASE PA4108-RELATED"/>
    <property type="match status" value="1"/>
</dbReference>